<reference evidence="1 3" key="2">
    <citation type="submission" date="2015-06" db="EMBL/GenBank/DDBJ databases">
        <title>Genome sequencing project of Bacillus galactosidilyticus PL133.</title>
        <authorList>
            <person name="Gaiero J."/>
            <person name="Nicol R."/>
            <person name="Habash M."/>
        </authorList>
    </citation>
    <scope>NUCLEOTIDE SEQUENCE [LARGE SCALE GENOMIC DNA]</scope>
    <source>
        <strain evidence="1 3">PL133</strain>
    </source>
</reference>
<dbReference type="Proteomes" id="UP000077881">
    <property type="component" value="Unassembled WGS sequence"/>
</dbReference>
<dbReference type="Proteomes" id="UP000053881">
    <property type="component" value="Unassembled WGS sequence"/>
</dbReference>
<keyword evidence="4" id="KW-1185">Reference proteome</keyword>
<accession>A0A0Q9XUM9</accession>
<reference evidence="2 4" key="1">
    <citation type="submission" date="2015-05" db="EMBL/GenBank/DDBJ databases">
        <title>Comparison of genome.</title>
        <authorList>
            <person name="Zheng Z."/>
            <person name="Sun M."/>
        </authorList>
    </citation>
    <scope>NUCLEOTIDE SEQUENCE [LARGE SCALE GENOMIC DNA]</scope>
    <source>
        <strain evidence="2 4">G25-74</strain>
    </source>
</reference>
<dbReference type="EMBL" id="LDJR01000004">
    <property type="protein sequence ID" value="OAK75854.1"/>
    <property type="molecule type" value="Genomic_DNA"/>
</dbReference>
<evidence type="ECO:0000313" key="4">
    <source>
        <dbReference type="Proteomes" id="UP000077881"/>
    </source>
</evidence>
<proteinExistence type="predicted"/>
<sequence>MSDTLKLYYKNACQKESEKTTKLAISTNMNRKRLVLVCPVKASEQKNGLLFLSDFEQNLVMQGLAPGTSRLCENGVFLFEFP</sequence>
<evidence type="ECO:0000313" key="1">
    <source>
        <dbReference type="EMBL" id="KRG11981.1"/>
    </source>
</evidence>
<organism evidence="1 3">
    <name type="scientific">Lederbergia galactosidilytica</name>
    <dbReference type="NCBI Taxonomy" id="217031"/>
    <lineage>
        <taxon>Bacteria</taxon>
        <taxon>Bacillati</taxon>
        <taxon>Bacillota</taxon>
        <taxon>Bacilli</taxon>
        <taxon>Bacillales</taxon>
        <taxon>Bacillaceae</taxon>
        <taxon>Lederbergia</taxon>
    </lineage>
</organism>
<dbReference type="STRING" id="217031.ABB05_00245"/>
<evidence type="ECO:0000313" key="3">
    <source>
        <dbReference type="Proteomes" id="UP000053881"/>
    </source>
</evidence>
<evidence type="ECO:0000313" key="2">
    <source>
        <dbReference type="EMBL" id="OAK75854.1"/>
    </source>
</evidence>
<dbReference type="AlphaFoldDB" id="A0A0Q9XUM9"/>
<gene>
    <name evidence="2" type="ORF">ABB05_00245</name>
    <name evidence="1" type="ORF">ACA29_12965</name>
</gene>
<name>A0A0Q9XUM9_9BACI</name>
<dbReference type="EMBL" id="LGPB01000103">
    <property type="protein sequence ID" value="KRG11981.1"/>
    <property type="molecule type" value="Genomic_DNA"/>
</dbReference>
<protein>
    <submittedName>
        <fullName evidence="1">Uncharacterized protein</fullName>
    </submittedName>
</protein>
<comment type="caution">
    <text evidence="1">The sequence shown here is derived from an EMBL/GenBank/DDBJ whole genome shotgun (WGS) entry which is preliminary data.</text>
</comment>